<accession>A0A0A7KXY2</accession>
<reference evidence="1" key="2">
    <citation type="journal article" date="2015" name="Vet. Microbiol.">
        <title>Variants of a genomic island in Aeromonas salmonicida subsp. salmonicida link isolates with their geographical origins.</title>
        <authorList>
            <person name="Emond-Rheault J.G."/>
            <person name="Vincent A.T."/>
            <person name="Trudel M.V."/>
            <person name="Brochu F."/>
            <person name="Boyle B."/>
            <person name="Tanaka K.H."/>
            <person name="Attere S.A."/>
            <person name="Jubinville E."/>
            <person name="Loch T.P."/>
            <person name="Winters A.D."/>
            <person name="Faisal M."/>
            <person name="Frenette M."/>
            <person name="Derome N."/>
            <person name="Charette S.J."/>
        </authorList>
    </citation>
    <scope>NUCLEOTIDE SEQUENCE</scope>
    <source>
        <strain evidence="1">HER1085</strain>
    </source>
</reference>
<dbReference type="AlphaFoldDB" id="A0A0A7KXY2"/>
<sequence length="519" mass="57925">MAMEVRTITYSPSPTFEAIHRDRPMIAAVRGPVGSGKSVGCVMFMLDVSINQEPNADGVRKTRWVCIRNTYGELKATVIKTFQDWIPEEVCPIKFDAPIVGFMRIPHPDGQTIIEAEFFFLSMDRPKDIRKMLSLEMTGVWINEAQFLDLNIVNEAASRAVQARYPSGKDGGPTWCGLIMDTNSPDEDHWWHEFEHGQDDDGNPLKPVGWSFYEQPGALVEVSPGAPMSPDLQALIDAGYFRDYLGRRFVANPKAENVKNNKKGFDAWFDQLGGKTLNWVRSRICNRFATVATGKPVFIDHFNRDLHVAKDKLGPIKSLPIIIGMDFGLTPAAIIGQVTAFGQLRILDEVVATGMGIERFIDEQLSPLLTSRYANMEFTIWGDPAGVGRSQADETTCFEVLGNKGMNAEPAHTNNLMARLEGVRWWLSRLVGKGQPALIISPHCRVIIKAFETGYQYKQLNVSGATKFTDQPDKNQYSHPADATQYLCLGVMPERDRKKTIDSNATRADQRAADSVTGY</sequence>
<dbReference type="InterPro" id="IPR027417">
    <property type="entry name" value="P-loop_NTPase"/>
</dbReference>
<organism evidence="1">
    <name type="scientific">Aeromonas salmonicida subsp. salmonicida</name>
    <dbReference type="NCBI Taxonomy" id="29491"/>
    <lineage>
        <taxon>Bacteria</taxon>
        <taxon>Pseudomonadati</taxon>
        <taxon>Pseudomonadota</taxon>
        <taxon>Gammaproteobacteria</taxon>
        <taxon>Aeromonadales</taxon>
        <taxon>Aeromonadaceae</taxon>
        <taxon>Aeromonas</taxon>
    </lineage>
</organism>
<proteinExistence type="predicted"/>
<dbReference type="Gene3D" id="3.40.50.300">
    <property type="entry name" value="P-loop containing nucleotide triphosphate hydrolases"/>
    <property type="match status" value="1"/>
</dbReference>
<dbReference type="EMBL" id="KJ626179">
    <property type="protein sequence ID" value="AIZ49655.1"/>
    <property type="molecule type" value="Genomic_DNA"/>
</dbReference>
<evidence type="ECO:0000313" key="1">
    <source>
        <dbReference type="EMBL" id="AIZ49655.1"/>
    </source>
</evidence>
<reference evidence="1" key="1">
    <citation type="submission" date="2014-03" db="EMBL/GenBank/DDBJ databases">
        <authorList>
            <person name="Emond-Rheault J.-G."/>
            <person name="Trudel M.V."/>
            <person name="Vincent A.T."/>
            <person name="Brochu F."/>
            <person name="Boyle B."/>
            <person name="Tanaka K.H."/>
            <person name="Attere S.A."/>
            <person name="Jubinville E."/>
            <person name="Frenette M."/>
            <person name="Derome N."/>
            <person name="Charette S.J."/>
        </authorList>
    </citation>
    <scope>NUCLEOTIDE SEQUENCE</scope>
    <source>
        <strain evidence="1">HER1085</strain>
    </source>
</reference>
<dbReference type="Gene3D" id="3.30.420.280">
    <property type="match status" value="1"/>
</dbReference>
<name>A0A0A7KXY2_AERSS</name>
<protein>
    <submittedName>
        <fullName evidence="1">Phage terminase-like family TerL</fullName>
    </submittedName>
</protein>